<dbReference type="EnsemblMetazoa" id="CJA03063.1">
    <property type="protein sequence ID" value="CJA03063.1"/>
    <property type="gene ID" value="WBGene00122267"/>
</dbReference>
<evidence type="ECO:0000313" key="3">
    <source>
        <dbReference type="EnsemblMetazoa" id="CJA03063.1"/>
    </source>
</evidence>
<keyword evidence="4" id="KW-1185">Reference proteome</keyword>
<keyword evidence="2" id="KW-1133">Transmembrane helix</keyword>
<evidence type="ECO:0000256" key="1">
    <source>
        <dbReference type="SAM" id="MobiDB-lite"/>
    </source>
</evidence>
<dbReference type="Proteomes" id="UP000005237">
    <property type="component" value="Unassembled WGS sequence"/>
</dbReference>
<evidence type="ECO:0000256" key="2">
    <source>
        <dbReference type="SAM" id="Phobius"/>
    </source>
</evidence>
<accession>A0A8R1DHM5</accession>
<sequence length="73" mass="7975">MESAKSSSITSKKESYEEEAKSKTKLVLIGSAVLFVFFLTLIIVWFVTWKVTASGLPDAQSLKSNGMISTKGE</sequence>
<evidence type="ECO:0000313" key="4">
    <source>
        <dbReference type="Proteomes" id="UP000005237"/>
    </source>
</evidence>
<protein>
    <submittedName>
        <fullName evidence="3">Uncharacterized protein</fullName>
    </submittedName>
</protein>
<keyword evidence="2" id="KW-0472">Membrane</keyword>
<feature type="transmembrane region" description="Helical" evidence="2">
    <location>
        <begin position="26"/>
        <end position="47"/>
    </location>
</feature>
<feature type="region of interest" description="Disordered" evidence="1">
    <location>
        <begin position="1"/>
        <end position="23"/>
    </location>
</feature>
<organism evidence="3 4">
    <name type="scientific">Caenorhabditis japonica</name>
    <dbReference type="NCBI Taxonomy" id="281687"/>
    <lineage>
        <taxon>Eukaryota</taxon>
        <taxon>Metazoa</taxon>
        <taxon>Ecdysozoa</taxon>
        <taxon>Nematoda</taxon>
        <taxon>Chromadorea</taxon>
        <taxon>Rhabditida</taxon>
        <taxon>Rhabditina</taxon>
        <taxon>Rhabditomorpha</taxon>
        <taxon>Rhabditoidea</taxon>
        <taxon>Rhabditidae</taxon>
        <taxon>Peloderinae</taxon>
        <taxon>Caenorhabditis</taxon>
    </lineage>
</organism>
<feature type="compositionally biased region" description="Basic and acidic residues" evidence="1">
    <location>
        <begin position="11"/>
        <end position="22"/>
    </location>
</feature>
<dbReference type="AlphaFoldDB" id="A0A8R1DHM5"/>
<proteinExistence type="predicted"/>
<name>A0A8R1DHM5_CAEJA</name>
<feature type="compositionally biased region" description="Polar residues" evidence="1">
    <location>
        <begin position="1"/>
        <end position="10"/>
    </location>
</feature>
<reference evidence="4" key="1">
    <citation type="submission" date="2010-08" db="EMBL/GenBank/DDBJ databases">
        <authorList>
            <consortium name="Caenorhabditis japonica Sequencing Consortium"/>
            <person name="Wilson R.K."/>
        </authorList>
    </citation>
    <scope>NUCLEOTIDE SEQUENCE [LARGE SCALE GENOMIC DNA]</scope>
    <source>
        <strain evidence="4">DF5081</strain>
    </source>
</reference>
<reference evidence="3" key="2">
    <citation type="submission" date="2022-06" db="UniProtKB">
        <authorList>
            <consortium name="EnsemblMetazoa"/>
        </authorList>
    </citation>
    <scope>IDENTIFICATION</scope>
    <source>
        <strain evidence="3">DF5081</strain>
    </source>
</reference>
<keyword evidence="2" id="KW-0812">Transmembrane</keyword>